<evidence type="ECO:0000313" key="7">
    <source>
        <dbReference type="Proteomes" id="UP000029999"/>
    </source>
</evidence>
<dbReference type="SUPFAM" id="SSF51430">
    <property type="entry name" value="NAD(P)-linked oxidoreductase"/>
    <property type="match status" value="1"/>
</dbReference>
<reference evidence="6 7" key="1">
    <citation type="submission" date="2014-09" db="EMBL/GenBank/DDBJ databases">
        <authorList>
            <person name="Grob C."/>
            <person name="Taubert M."/>
            <person name="Howat A.M."/>
            <person name="Burns O.J."/>
            <person name="Dixon J.L."/>
            <person name="Chen Y."/>
            <person name="Murrell J.C."/>
        </authorList>
    </citation>
    <scope>NUCLEOTIDE SEQUENCE [LARGE SCALE GENOMIC DNA]</scope>
    <source>
        <strain evidence="6">L4</strain>
    </source>
</reference>
<evidence type="ECO:0000256" key="4">
    <source>
        <dbReference type="ARBA" id="ARBA00070119"/>
    </source>
</evidence>
<dbReference type="AlphaFoldDB" id="A0A0A0BJ08"/>
<feature type="domain" description="NADP-dependent oxidoreductase" evidence="5">
    <location>
        <begin position="15"/>
        <end position="338"/>
    </location>
</feature>
<dbReference type="InterPro" id="IPR036812">
    <property type="entry name" value="NAD(P)_OxRdtase_dom_sf"/>
</dbReference>
<keyword evidence="1" id="KW-0521">NADP</keyword>
<dbReference type="NCBIfam" id="NF007912">
    <property type="entry name" value="PRK10625.1"/>
    <property type="match status" value="1"/>
</dbReference>
<comment type="similarity">
    <text evidence="3">Belongs to the aldo/keto reductase family. Aldo/keto reductase 2 subfamily.</text>
</comment>
<evidence type="ECO:0000256" key="2">
    <source>
        <dbReference type="ARBA" id="ARBA00023002"/>
    </source>
</evidence>
<dbReference type="FunFam" id="3.20.20.100:FF:000005">
    <property type="entry name" value="NADP(H)-dependent aldo-keto reductase"/>
    <property type="match status" value="1"/>
</dbReference>
<dbReference type="Pfam" id="PF00248">
    <property type="entry name" value="Aldo_ket_red"/>
    <property type="match status" value="1"/>
</dbReference>
<keyword evidence="2" id="KW-0560">Oxidoreductase</keyword>
<evidence type="ECO:0000259" key="5">
    <source>
        <dbReference type="Pfam" id="PF00248"/>
    </source>
</evidence>
<dbReference type="RefSeq" id="WP_036313983.1">
    <property type="nucleotide sequence ID" value="NZ_JRQD01000003.1"/>
</dbReference>
<dbReference type="STRING" id="392484.LP43_1595"/>
<proteinExistence type="inferred from homology"/>
<gene>
    <name evidence="6" type="ORF">LP43_1595</name>
</gene>
<dbReference type="EMBL" id="JRQD01000003">
    <property type="protein sequence ID" value="KGM07094.1"/>
    <property type="molecule type" value="Genomic_DNA"/>
</dbReference>
<organism evidence="6 7">
    <name type="scientific">Methylophaga thiooxydans</name>
    <dbReference type="NCBI Taxonomy" id="392484"/>
    <lineage>
        <taxon>Bacteria</taxon>
        <taxon>Pseudomonadati</taxon>
        <taxon>Pseudomonadota</taxon>
        <taxon>Gammaproteobacteria</taxon>
        <taxon>Thiotrichales</taxon>
        <taxon>Piscirickettsiaceae</taxon>
        <taxon>Methylophaga</taxon>
    </lineage>
</organism>
<accession>A0A0A0BJ08</accession>
<dbReference type="Proteomes" id="UP000029999">
    <property type="component" value="Unassembled WGS sequence"/>
</dbReference>
<dbReference type="CDD" id="cd19094">
    <property type="entry name" value="AKR_Tas-like"/>
    <property type="match status" value="1"/>
</dbReference>
<dbReference type="InterPro" id="IPR050523">
    <property type="entry name" value="AKR_Detox_Biosynth"/>
</dbReference>
<protein>
    <recommendedName>
        <fullName evidence="4">Protein tas</fullName>
    </recommendedName>
</protein>
<evidence type="ECO:0000256" key="3">
    <source>
        <dbReference type="ARBA" id="ARBA00038157"/>
    </source>
</evidence>
<dbReference type="Gene3D" id="3.20.20.100">
    <property type="entry name" value="NADP-dependent oxidoreductase domain"/>
    <property type="match status" value="1"/>
</dbReference>
<dbReference type="GO" id="GO:0016491">
    <property type="term" value="F:oxidoreductase activity"/>
    <property type="evidence" value="ECO:0007669"/>
    <property type="project" value="UniProtKB-KW"/>
</dbReference>
<name>A0A0A0BJ08_9GAMM</name>
<sequence>MQYNTLGKSDLRVSRICLGTMTYGEQNTEQEGHQQLDFALDQGVNFIDTAELYAIPPKAETYGATESVIGSWLTKRGRRDDIVLASKIAGPGPDWVAHIRGGQTRFDAKTIQQALDASLERLQTDYLDLYQLHWPERETNYFGQLGYEADPNEADLTPIHETLNALEQQVKAGKIRYIGLSNETPWGIMQFLNAAKSYNLPSIVSVQNPYSLLNRSYEVGCAEISHRENIGLLAYSPLGFGVLTGKYLNNAEPAEARITRWPHYKRYSNAQAVAATTAYVELAQQHQLDPAQMALAFVNTRPFLAANIIGATTLAQLKTNIASIELELSDEVLSGIADIHQRYANPAP</sequence>
<dbReference type="PANTHER" id="PTHR43364:SF4">
    <property type="entry name" value="NAD(P)-LINKED OXIDOREDUCTASE SUPERFAMILY PROTEIN"/>
    <property type="match status" value="1"/>
</dbReference>
<evidence type="ECO:0000313" key="6">
    <source>
        <dbReference type="EMBL" id="KGM07094.1"/>
    </source>
</evidence>
<dbReference type="PANTHER" id="PTHR43364">
    <property type="entry name" value="NADH-SPECIFIC METHYLGLYOXAL REDUCTASE-RELATED"/>
    <property type="match status" value="1"/>
</dbReference>
<comment type="caution">
    <text evidence="6">The sequence shown here is derived from an EMBL/GenBank/DDBJ whole genome shotgun (WGS) entry which is preliminary data.</text>
</comment>
<evidence type="ECO:0000256" key="1">
    <source>
        <dbReference type="ARBA" id="ARBA00022857"/>
    </source>
</evidence>
<dbReference type="InterPro" id="IPR023210">
    <property type="entry name" value="NADP_OxRdtase_dom"/>
</dbReference>